<dbReference type="Proteomes" id="UP000198378">
    <property type="component" value="Unassembled WGS sequence"/>
</dbReference>
<dbReference type="InterPro" id="IPR029044">
    <property type="entry name" value="Nucleotide-diphossugar_trans"/>
</dbReference>
<evidence type="ECO:0000313" key="2">
    <source>
        <dbReference type="Proteomes" id="UP000198378"/>
    </source>
</evidence>
<keyword evidence="2" id="KW-1185">Reference proteome</keyword>
<sequence length="241" mass="27483">MKTIIIIQARMGSSRLPGKVLMPLGDTVVLDYVVSRCQQVEEIDEVMVATSTLMQDDAIENWCQKRHVSCFRGSEGDVLARYYECAKPHQPDYVIRVTADCPFVDFELANQIVAAMKAEPSDIVMVEGELPRGLVVEMVSFSALEYIYHHGKEPRHREHVTYYAYEFPSEFRRTYVQAPKDICQPHLRITLDTEEDYQLCAAVANHFKGNRLVRSSEVVQFLLAHPDVAKLNAHVQQKPVV</sequence>
<name>A0A226Q905_9BACL</name>
<organism evidence="1 2">
    <name type="scientific">Geobacillus thermocatenulatus</name>
    <dbReference type="NCBI Taxonomy" id="33938"/>
    <lineage>
        <taxon>Bacteria</taxon>
        <taxon>Bacillati</taxon>
        <taxon>Bacillota</taxon>
        <taxon>Bacilli</taxon>
        <taxon>Bacillales</taxon>
        <taxon>Anoxybacillaceae</taxon>
        <taxon>Geobacillus</taxon>
        <taxon>Geobacillus thermoleovorans group</taxon>
    </lineage>
</organism>
<dbReference type="EMBL" id="NEWK01000001">
    <property type="protein sequence ID" value="OXB88953.1"/>
    <property type="molecule type" value="Genomic_DNA"/>
</dbReference>
<dbReference type="RefSeq" id="WP_025949821.1">
    <property type="nucleotide sequence ID" value="NZ_CP018058.1"/>
</dbReference>
<gene>
    <name evidence="1" type="ORF">B9L19_02340</name>
</gene>
<proteinExistence type="predicted"/>
<evidence type="ECO:0000313" key="1">
    <source>
        <dbReference type="EMBL" id="OXB88953.1"/>
    </source>
</evidence>
<keyword evidence="1" id="KW-0548">Nucleotidyltransferase</keyword>
<dbReference type="PANTHER" id="PTHR42866">
    <property type="entry name" value="3-DEOXY-MANNO-OCTULOSONATE CYTIDYLYLTRANSFERASE"/>
    <property type="match status" value="1"/>
</dbReference>
<dbReference type="CDD" id="cd02518">
    <property type="entry name" value="GT2_SpsF"/>
    <property type="match status" value="1"/>
</dbReference>
<keyword evidence="1" id="KW-0808">Transferase</keyword>
<accession>A0A226Q905</accession>
<dbReference type="GO" id="GO:0016779">
    <property type="term" value="F:nucleotidyltransferase activity"/>
    <property type="evidence" value="ECO:0007669"/>
    <property type="project" value="UniProtKB-KW"/>
</dbReference>
<dbReference type="KEGG" id="gtm:GT3921_03490"/>
<comment type="caution">
    <text evidence="1">The sequence shown here is derived from an EMBL/GenBank/DDBJ whole genome shotgun (WGS) entry which is preliminary data.</text>
</comment>
<dbReference type="GO" id="GO:0005829">
    <property type="term" value="C:cytosol"/>
    <property type="evidence" value="ECO:0007669"/>
    <property type="project" value="TreeGrafter"/>
</dbReference>
<dbReference type="SUPFAM" id="SSF53448">
    <property type="entry name" value="Nucleotide-diphospho-sugar transferases"/>
    <property type="match status" value="1"/>
</dbReference>
<reference evidence="1 2" key="1">
    <citation type="submission" date="2017-05" db="EMBL/GenBank/DDBJ databases">
        <title>The genome sequence of Geobacillus thermocatenulatus DSM 730.</title>
        <authorList>
            <person name="Ramaloko W.T."/>
            <person name="Koen N."/>
            <person name="Polliack S."/>
            <person name="Aliyu H."/>
            <person name="Lebre P."/>
            <person name="Mohr T."/>
            <person name="Oswald F."/>
            <person name="Zwick M."/>
            <person name="Neumann A."/>
            <person name="Syldatk C."/>
            <person name="Cowan D."/>
            <person name="De Maayer P."/>
        </authorList>
    </citation>
    <scope>NUCLEOTIDE SEQUENCE [LARGE SCALE GENOMIC DNA]</scope>
    <source>
        <strain evidence="1 2">BGSC 93A1</strain>
    </source>
</reference>
<dbReference type="InterPro" id="IPR003329">
    <property type="entry name" value="Cytidylyl_trans"/>
</dbReference>
<dbReference type="Pfam" id="PF02348">
    <property type="entry name" value="CTP_transf_3"/>
    <property type="match status" value="1"/>
</dbReference>
<dbReference type="AlphaFoldDB" id="A0A226Q905"/>
<dbReference type="Gene3D" id="3.90.550.10">
    <property type="entry name" value="Spore Coat Polysaccharide Biosynthesis Protein SpsA, Chain A"/>
    <property type="match status" value="1"/>
</dbReference>
<protein>
    <submittedName>
        <fullName evidence="1">Acylneuraminate cytidylyltransferase</fullName>
    </submittedName>
</protein>
<dbReference type="PANTHER" id="PTHR42866:SF1">
    <property type="entry name" value="SPORE COAT POLYSACCHARIDE BIOSYNTHESIS PROTEIN SPSF"/>
    <property type="match status" value="1"/>
</dbReference>